<accession>A0ABU5BFE5</accession>
<evidence type="ECO:0000313" key="1">
    <source>
        <dbReference type="EMBL" id="MDX9675246.1"/>
    </source>
</evidence>
<protein>
    <recommendedName>
        <fullName evidence="3">Prophage PssSM-03</fullName>
    </recommendedName>
</protein>
<dbReference type="RefSeq" id="WP_320335984.1">
    <property type="nucleotide sequence ID" value="NZ_JASFAG010000001.1"/>
</dbReference>
<dbReference type="EMBL" id="JASFAG010000001">
    <property type="protein sequence ID" value="MDX9675246.1"/>
    <property type="molecule type" value="Genomic_DNA"/>
</dbReference>
<evidence type="ECO:0000313" key="2">
    <source>
        <dbReference type="Proteomes" id="UP001287024"/>
    </source>
</evidence>
<reference evidence="1 2" key="1">
    <citation type="submission" date="2023-05" db="EMBL/GenBank/DDBJ databases">
        <title>Siderophore-mediated competition between Bacillus subtilis and Pseudomonas marginalis.</title>
        <authorList>
            <person name="Lyng M."/>
            <person name="Joergensen J.P.B."/>
            <person name="Schostag M.D."/>
            <person name="Jarmusch S.A."/>
            <person name="Aguilar D.K.C."/>
            <person name="Andrade C.N.L."/>
            <person name="Kovacs A.T."/>
        </authorList>
    </citation>
    <scope>NUCLEOTIDE SEQUENCE [LARGE SCALE GENOMIC DNA]</scope>
    <source>
        <strain evidence="1 2">P8_72</strain>
    </source>
</reference>
<evidence type="ECO:0008006" key="3">
    <source>
        <dbReference type="Google" id="ProtNLM"/>
    </source>
</evidence>
<dbReference type="Proteomes" id="UP001287024">
    <property type="component" value="Unassembled WGS sequence"/>
</dbReference>
<proteinExistence type="predicted"/>
<name>A0ABU5BFE5_9PSED</name>
<organism evidence="1 2">
    <name type="scientific">Pseudomonas zeae</name>
    <dbReference type="NCBI Taxonomy" id="2745510"/>
    <lineage>
        <taxon>Bacteria</taxon>
        <taxon>Pseudomonadati</taxon>
        <taxon>Pseudomonadota</taxon>
        <taxon>Gammaproteobacteria</taxon>
        <taxon>Pseudomonadales</taxon>
        <taxon>Pseudomonadaceae</taxon>
        <taxon>Pseudomonas</taxon>
    </lineage>
</organism>
<sequence length="106" mass="12631">MSKAFEMELFLAGVLSGSHSTRQRHIRQAKAIQNAIADRWHRDNPWTWQRKHLVWFLNHHVNGHAESSRYYFVLTIRLITKRLGKSWQFSHKAKDANRHYLRLPGS</sequence>
<comment type="caution">
    <text evidence="1">The sequence shown here is derived from an EMBL/GenBank/DDBJ whole genome shotgun (WGS) entry which is preliminary data.</text>
</comment>
<gene>
    <name evidence="1" type="ORF">QMK45_04745</name>
</gene>
<keyword evidence="2" id="KW-1185">Reference proteome</keyword>